<dbReference type="OMA" id="HEISTAN"/>
<feature type="transmembrane region" description="Helical" evidence="1">
    <location>
        <begin position="327"/>
        <end position="348"/>
    </location>
</feature>
<reference evidence="2" key="1">
    <citation type="submission" date="2022-11" db="UniProtKB">
        <authorList>
            <consortium name="EnsemblMetazoa"/>
        </authorList>
    </citation>
    <scope>IDENTIFICATION</scope>
</reference>
<accession>A0A914BGM6</accession>
<sequence length="352" mass="39460">MSFTGSKSQAEAANSFRSLLSNILPDLLREVDGSSKVEKVKAALRDVSQNYRTGLSTASLRYRTDWKEAANRCAYVFVYLIQHCNLVFYSLMQASERGTVSDYWSDLSTLNVCSVGGGPGSDLVGLTTFLEQSHVYPRMLNCLVLDLYPTWKRAWDAIAYYLPRQHWVSYKRCDLVGDAGLSADVLQFVRDADLVTLVKSFSAAAAFLRADRSRGSALRAILREIKPGCHVLYIDNDHDGDSQFRNDFADPAGLDLMFEERDFQSVPSGSYSEIVNKYCSALDFNPMKGCDVNIQLYRKKFPVKKYVSSGYTYHTPQNEIEACCCGIFGGLLCIAVCGLIGYGVYRLIRYIF</sequence>
<protein>
    <submittedName>
        <fullName evidence="2">Uncharacterized protein</fullName>
    </submittedName>
</protein>
<keyword evidence="1" id="KW-0812">Transmembrane</keyword>
<evidence type="ECO:0000313" key="2">
    <source>
        <dbReference type="EnsemblMetazoa" id="XP_038075249.1"/>
    </source>
</evidence>
<dbReference type="GeneID" id="119743014"/>
<keyword evidence="3" id="KW-1185">Reference proteome</keyword>
<organism evidence="2 3">
    <name type="scientific">Patiria miniata</name>
    <name type="common">Bat star</name>
    <name type="synonym">Asterina miniata</name>
    <dbReference type="NCBI Taxonomy" id="46514"/>
    <lineage>
        <taxon>Eukaryota</taxon>
        <taxon>Metazoa</taxon>
        <taxon>Echinodermata</taxon>
        <taxon>Eleutherozoa</taxon>
        <taxon>Asterozoa</taxon>
        <taxon>Asteroidea</taxon>
        <taxon>Valvatacea</taxon>
        <taxon>Valvatida</taxon>
        <taxon>Asterinidae</taxon>
        <taxon>Patiria</taxon>
    </lineage>
</organism>
<evidence type="ECO:0000256" key="1">
    <source>
        <dbReference type="SAM" id="Phobius"/>
    </source>
</evidence>
<dbReference type="AlphaFoldDB" id="A0A914BGM6"/>
<evidence type="ECO:0000313" key="3">
    <source>
        <dbReference type="Proteomes" id="UP000887568"/>
    </source>
</evidence>
<dbReference type="EnsemblMetazoa" id="XM_038219321.1">
    <property type="protein sequence ID" value="XP_038075249.1"/>
    <property type="gene ID" value="LOC119743014"/>
</dbReference>
<keyword evidence="1" id="KW-0472">Membrane</keyword>
<name>A0A914BGM6_PATMI</name>
<proteinExistence type="predicted"/>
<keyword evidence="1" id="KW-1133">Transmembrane helix</keyword>
<dbReference type="OrthoDB" id="2126785at2759"/>
<dbReference type="RefSeq" id="XP_038075249.1">
    <property type="nucleotide sequence ID" value="XM_038219321.1"/>
</dbReference>
<dbReference type="Proteomes" id="UP000887568">
    <property type="component" value="Unplaced"/>
</dbReference>